<feature type="chain" id="PRO_5016178062" description="PUB domain-containing protein" evidence="1">
    <location>
        <begin position="19"/>
        <end position="365"/>
    </location>
</feature>
<keyword evidence="1" id="KW-0732">Signal</keyword>
<dbReference type="SMR" id="A0A2V2VHA1"/>
<dbReference type="VEuPathDB" id="TriTrypDB:Tc_MARK_2318"/>
<accession>A0A2V2VHA1</accession>
<dbReference type="VEuPathDB" id="TriTrypDB:TCDM_06628"/>
<dbReference type="VEuPathDB" id="TriTrypDB:BCY84_21154"/>
<dbReference type="VEuPathDB" id="TriTrypDB:TcG_04644"/>
<feature type="signal peptide" evidence="1">
    <location>
        <begin position="1"/>
        <end position="18"/>
    </location>
</feature>
<protein>
    <recommendedName>
        <fullName evidence="2">PUB domain-containing protein</fullName>
    </recommendedName>
</protein>
<gene>
    <name evidence="3" type="ORF">C3747_276g45</name>
</gene>
<organism evidence="3 4">
    <name type="scientific">Trypanosoma cruzi</name>
    <dbReference type="NCBI Taxonomy" id="5693"/>
    <lineage>
        <taxon>Eukaryota</taxon>
        <taxon>Discoba</taxon>
        <taxon>Euglenozoa</taxon>
        <taxon>Kinetoplastea</taxon>
        <taxon>Metakinetoplastina</taxon>
        <taxon>Trypanosomatida</taxon>
        <taxon>Trypanosomatidae</taxon>
        <taxon>Trypanosoma</taxon>
        <taxon>Schizotrypanum</taxon>
    </lineage>
</organism>
<evidence type="ECO:0000313" key="3">
    <source>
        <dbReference type="EMBL" id="PWU94568.1"/>
    </source>
</evidence>
<evidence type="ECO:0000259" key="2">
    <source>
        <dbReference type="Pfam" id="PF09409"/>
    </source>
</evidence>
<evidence type="ECO:0000313" key="4">
    <source>
        <dbReference type="Proteomes" id="UP000246078"/>
    </source>
</evidence>
<dbReference type="VEuPathDB" id="TriTrypDB:C3747_276g45"/>
<dbReference type="VEuPathDB" id="TriTrypDB:ECC02_004921"/>
<reference evidence="3 4" key="1">
    <citation type="journal article" date="2018" name="Microb. Genom.">
        <title>Expanding an expanded genome: long-read sequencing of Trypanosoma cruzi.</title>
        <authorList>
            <person name="Berna L."/>
            <person name="Rodriguez M."/>
            <person name="Chiribao M.L."/>
            <person name="Parodi-Talice A."/>
            <person name="Pita S."/>
            <person name="Rijo G."/>
            <person name="Alvarez-Valin F."/>
            <person name="Robello C."/>
        </authorList>
    </citation>
    <scope>NUCLEOTIDE SEQUENCE [LARGE SCALE GENOMIC DNA]</scope>
    <source>
        <strain evidence="3 4">TCC</strain>
    </source>
</reference>
<dbReference type="OrthoDB" id="263816at2759"/>
<evidence type="ECO:0000256" key="1">
    <source>
        <dbReference type="SAM" id="SignalP"/>
    </source>
</evidence>
<dbReference type="EMBL" id="PRFC01000276">
    <property type="protein sequence ID" value="PWU94568.1"/>
    <property type="molecule type" value="Genomic_DNA"/>
</dbReference>
<dbReference type="VEuPathDB" id="TriTrypDB:TcCLB.511867.180"/>
<dbReference type="InterPro" id="IPR036339">
    <property type="entry name" value="PUB-like_dom_sf"/>
</dbReference>
<dbReference type="VEuPathDB" id="TriTrypDB:TcCL_ESM12068"/>
<comment type="caution">
    <text evidence="3">The sequence shown here is derived from an EMBL/GenBank/DDBJ whole genome shotgun (WGS) entry which is preliminary data.</text>
</comment>
<dbReference type="VEuPathDB" id="TriTrypDB:TcBrA4_0091590"/>
<dbReference type="InterPro" id="IPR018997">
    <property type="entry name" value="PUB_domain"/>
</dbReference>
<proteinExistence type="predicted"/>
<sequence length="365" mass="41736">MLDRLSLLLCLMHRQASAECRTKALEILDMIFKNIITHPSVANYRRINMASVMWERYLTPSFHILQFIEWLETLGFVHDTEHPFLHFSGSEVHGLIKAREEVCILLEAYSTPCQEKTDDDFRGKKEFLPLLRFIVGLTDDGGPKNDPSLDKEASPTCITGDVWEIVKSPLYLTVLGRVCARRGHVDLGLERVSQPPASLGRSWAWSSLVQLARELSLLQIEEDCAVVEAELFVGYEHIDCGGAEVKVSRKEITRKRVAEKHKNDFFLQEKKFAKAPAEVMCVATRLIVDIASCMEQIAVLEEEKGMVRKDRLEARRLLRKFEEDADIAYLHSLKEEWLEWLEAAKQKSGKLLFYTQAPPSEPHAK</sequence>
<dbReference type="VEuPathDB" id="TriTrypDB:TCSYLVIO_003538"/>
<dbReference type="CDD" id="cd09212">
    <property type="entry name" value="PUB"/>
    <property type="match status" value="1"/>
</dbReference>
<name>A0A2V2VHA1_TRYCR</name>
<dbReference type="SUPFAM" id="SSF143503">
    <property type="entry name" value="PUG domain-like"/>
    <property type="match status" value="1"/>
</dbReference>
<feature type="domain" description="PUB" evidence="2">
    <location>
        <begin position="19"/>
        <end position="99"/>
    </location>
</feature>
<dbReference type="Pfam" id="PF09409">
    <property type="entry name" value="PUB"/>
    <property type="match status" value="1"/>
</dbReference>
<dbReference type="OMA" id="CIEQISV"/>
<dbReference type="Proteomes" id="UP000246078">
    <property type="component" value="Unassembled WGS sequence"/>
</dbReference>
<dbReference type="AlphaFoldDB" id="A0A2V2VHA1"/>
<dbReference type="VEuPathDB" id="TriTrypDB:C4B63_12g9"/>
<dbReference type="Gene3D" id="1.20.58.2190">
    <property type="match status" value="1"/>
</dbReference>